<reference evidence="1 2" key="1">
    <citation type="submission" date="2019-02" db="EMBL/GenBank/DDBJ databases">
        <title>Genome sequencing of the rare red list fungi Dentipellis fragilis.</title>
        <authorList>
            <person name="Buettner E."/>
            <person name="Kellner H."/>
        </authorList>
    </citation>
    <scope>NUCLEOTIDE SEQUENCE [LARGE SCALE GENOMIC DNA]</scope>
    <source>
        <strain evidence="1 2">DSM 105465</strain>
    </source>
</reference>
<name>A0A4Y9YT18_9AGAM</name>
<comment type="caution">
    <text evidence="1">The sequence shown here is derived from an EMBL/GenBank/DDBJ whole genome shotgun (WGS) entry which is preliminary data.</text>
</comment>
<protein>
    <recommendedName>
        <fullName evidence="3">F-box domain-containing protein</fullName>
    </recommendedName>
</protein>
<dbReference type="SUPFAM" id="SSF52047">
    <property type="entry name" value="RNI-like"/>
    <property type="match status" value="1"/>
</dbReference>
<dbReference type="AlphaFoldDB" id="A0A4Y9YT18"/>
<dbReference type="EMBL" id="SEOQ01000380">
    <property type="protein sequence ID" value="TFY64239.1"/>
    <property type="molecule type" value="Genomic_DNA"/>
</dbReference>
<evidence type="ECO:0000313" key="2">
    <source>
        <dbReference type="Proteomes" id="UP000298327"/>
    </source>
</evidence>
<proteinExistence type="predicted"/>
<evidence type="ECO:0008006" key="3">
    <source>
        <dbReference type="Google" id="ProtNLM"/>
    </source>
</evidence>
<evidence type="ECO:0000313" key="1">
    <source>
        <dbReference type="EMBL" id="TFY64239.1"/>
    </source>
</evidence>
<gene>
    <name evidence="1" type="ORF">EVG20_g6018</name>
</gene>
<dbReference type="Proteomes" id="UP000298327">
    <property type="component" value="Unassembled WGS sequence"/>
</dbReference>
<organism evidence="1 2">
    <name type="scientific">Dentipellis fragilis</name>
    <dbReference type="NCBI Taxonomy" id="205917"/>
    <lineage>
        <taxon>Eukaryota</taxon>
        <taxon>Fungi</taxon>
        <taxon>Dikarya</taxon>
        <taxon>Basidiomycota</taxon>
        <taxon>Agaricomycotina</taxon>
        <taxon>Agaricomycetes</taxon>
        <taxon>Russulales</taxon>
        <taxon>Hericiaceae</taxon>
        <taxon>Dentipellis</taxon>
    </lineage>
</organism>
<keyword evidence="2" id="KW-1185">Reference proteome</keyword>
<dbReference type="OrthoDB" id="2692326at2759"/>
<sequence length="506" mass="56837">MRPITAAIDWDLFWSLTFADPGGRSPLEPQLCGVRYATPITSPFSQNACSHPLKCNYCDRSVLPSHGRFLYHHVHLAKLFFFPSTLSVLGKLTVDVCHRDLDKFIRMGLMQPAPILESLIIKDLEYRDKIARALPSNMFSGFTPRLQRLHIHALRLPWLLPDLGGLTELVVDITFRGLLWHKRTYVPVDGGPLTTESVFYDALRKMTNLRRLVLLTCLPPLSKASTSEVRGIVEMPHLQLMKVGGEAISCGHVIGFVKRPATCQLHVHCILSQTANIHDIDFLLQLLGSYSQLTTYAVDVHSLKKSSMRFSLVESYDDEHHVTVVSDSWDHLDQVYIDVSCRGEDAAPQGWCSIAVISKLFGAIPSAHVRSLAFRYIPGPGVSYSGWWHTVKLFPNLKHLHLSDRLATIFFIMAWSPEMSRRWARLAESTTDAEDVHILPELVSLKFWGRLNESIAGTALKDALFKALVGRKNAGLPLRKLFLGGGREDADWVEACKELVTVSLKD</sequence>
<accession>A0A4Y9YT18</accession>